<proteinExistence type="inferred from homology"/>
<dbReference type="RefSeq" id="WP_219763809.1">
    <property type="nucleotide sequence ID" value="NZ_JAHYBZ010000005.1"/>
</dbReference>
<keyword evidence="7" id="KW-0479">Metal-binding</keyword>
<dbReference type="InterPro" id="IPR016174">
    <property type="entry name" value="Di-haem_cyt_TM"/>
</dbReference>
<evidence type="ECO:0000256" key="4">
    <source>
        <dbReference type="ARBA" id="ARBA00022475"/>
    </source>
</evidence>
<dbReference type="Proteomes" id="UP001196565">
    <property type="component" value="Unassembled WGS sequence"/>
</dbReference>
<evidence type="ECO:0000313" key="16">
    <source>
        <dbReference type="Proteomes" id="UP001196565"/>
    </source>
</evidence>
<evidence type="ECO:0000256" key="3">
    <source>
        <dbReference type="ARBA" id="ARBA00022448"/>
    </source>
</evidence>
<keyword evidence="4" id="KW-1003">Cell membrane</keyword>
<dbReference type="InterPro" id="IPR011577">
    <property type="entry name" value="Cyt_b561_bac/Ni-Hgenase"/>
</dbReference>
<reference evidence="15 16" key="1">
    <citation type="submission" date="2021-07" db="EMBL/GenBank/DDBJ databases">
        <authorList>
            <person name="So Y."/>
        </authorList>
    </citation>
    <scope>NUCLEOTIDE SEQUENCE [LARGE SCALE GENOMIC DNA]</scope>
    <source>
        <strain evidence="15 16">HJA6</strain>
    </source>
</reference>
<evidence type="ECO:0000256" key="2">
    <source>
        <dbReference type="ARBA" id="ARBA00004651"/>
    </source>
</evidence>
<dbReference type="EMBL" id="JAHYBZ010000005">
    <property type="protein sequence ID" value="MBW6399193.1"/>
    <property type="molecule type" value="Genomic_DNA"/>
</dbReference>
<gene>
    <name evidence="15" type="ORF">KPL78_15125</name>
</gene>
<feature type="transmembrane region" description="Helical" evidence="13">
    <location>
        <begin position="46"/>
        <end position="64"/>
    </location>
</feature>
<evidence type="ECO:0000256" key="13">
    <source>
        <dbReference type="SAM" id="Phobius"/>
    </source>
</evidence>
<keyword evidence="6 13" id="KW-0812">Transmembrane</keyword>
<evidence type="ECO:0000256" key="11">
    <source>
        <dbReference type="ARBA" id="ARBA00023136"/>
    </source>
</evidence>
<dbReference type="SUPFAM" id="SSF81342">
    <property type="entry name" value="Transmembrane di-heme cytochromes"/>
    <property type="match status" value="1"/>
</dbReference>
<dbReference type="PANTHER" id="PTHR30529">
    <property type="entry name" value="CYTOCHROME B561"/>
    <property type="match status" value="1"/>
</dbReference>
<keyword evidence="10" id="KW-0408">Iron</keyword>
<feature type="domain" description="Cytochrome b561 bacterial/Ni-hydrogenase" evidence="14">
    <location>
        <begin position="5"/>
        <end position="175"/>
    </location>
</feature>
<comment type="caution">
    <text evidence="15">The sequence shown here is derived from an EMBL/GenBank/DDBJ whole genome shotgun (WGS) entry which is preliminary data.</text>
</comment>
<accession>A0ABS7AA63</accession>
<keyword evidence="16" id="KW-1185">Reference proteome</keyword>
<dbReference type="Pfam" id="PF01292">
    <property type="entry name" value="Ni_hydr_CYTB"/>
    <property type="match status" value="1"/>
</dbReference>
<protein>
    <submittedName>
        <fullName evidence="15">Cytochrome b</fullName>
    </submittedName>
</protein>
<keyword evidence="3" id="KW-0813">Transport</keyword>
<evidence type="ECO:0000256" key="5">
    <source>
        <dbReference type="ARBA" id="ARBA00022617"/>
    </source>
</evidence>
<evidence type="ECO:0000313" key="15">
    <source>
        <dbReference type="EMBL" id="MBW6399193.1"/>
    </source>
</evidence>
<evidence type="ECO:0000256" key="6">
    <source>
        <dbReference type="ARBA" id="ARBA00022692"/>
    </source>
</evidence>
<evidence type="ECO:0000256" key="8">
    <source>
        <dbReference type="ARBA" id="ARBA00022982"/>
    </source>
</evidence>
<dbReference type="PANTHER" id="PTHR30529:SF7">
    <property type="entry name" value="CYTOCHROME B561 BACTERIAL_NI-HYDROGENASE DOMAIN-CONTAINING PROTEIN"/>
    <property type="match status" value="1"/>
</dbReference>
<organism evidence="15 16">
    <name type="scientific">Roseomonas alba</name>
    <dbReference type="NCBI Taxonomy" id="2846776"/>
    <lineage>
        <taxon>Bacteria</taxon>
        <taxon>Pseudomonadati</taxon>
        <taxon>Pseudomonadota</taxon>
        <taxon>Alphaproteobacteria</taxon>
        <taxon>Acetobacterales</taxon>
        <taxon>Roseomonadaceae</taxon>
        <taxon>Roseomonas</taxon>
    </lineage>
</organism>
<dbReference type="Gene3D" id="1.20.950.20">
    <property type="entry name" value="Transmembrane di-heme cytochromes, Chain C"/>
    <property type="match status" value="2"/>
</dbReference>
<feature type="transmembrane region" description="Helical" evidence="13">
    <location>
        <begin position="6"/>
        <end position="25"/>
    </location>
</feature>
<evidence type="ECO:0000259" key="14">
    <source>
        <dbReference type="Pfam" id="PF01292"/>
    </source>
</evidence>
<feature type="transmembrane region" description="Helical" evidence="13">
    <location>
        <begin position="143"/>
        <end position="163"/>
    </location>
</feature>
<evidence type="ECO:0000256" key="10">
    <source>
        <dbReference type="ARBA" id="ARBA00023004"/>
    </source>
</evidence>
<evidence type="ECO:0000256" key="9">
    <source>
        <dbReference type="ARBA" id="ARBA00022989"/>
    </source>
</evidence>
<keyword evidence="5" id="KW-0349">Heme</keyword>
<name>A0ABS7AA63_9PROT</name>
<comment type="subcellular location">
    <subcellularLocation>
        <location evidence="2">Cell membrane</location>
        <topology evidence="2">Multi-pass membrane protein</topology>
    </subcellularLocation>
</comment>
<comment type="cofactor">
    <cofactor evidence="1">
        <name>heme b</name>
        <dbReference type="ChEBI" id="CHEBI:60344"/>
    </cofactor>
</comment>
<keyword evidence="9 13" id="KW-1133">Transmembrane helix</keyword>
<evidence type="ECO:0000256" key="12">
    <source>
        <dbReference type="ARBA" id="ARBA00037975"/>
    </source>
</evidence>
<feature type="transmembrane region" description="Helical" evidence="13">
    <location>
        <begin position="84"/>
        <end position="107"/>
    </location>
</feature>
<evidence type="ECO:0000256" key="1">
    <source>
        <dbReference type="ARBA" id="ARBA00001970"/>
    </source>
</evidence>
<keyword evidence="11 13" id="KW-0472">Membrane</keyword>
<evidence type="ECO:0000256" key="7">
    <source>
        <dbReference type="ARBA" id="ARBA00022723"/>
    </source>
</evidence>
<keyword evidence="8" id="KW-0249">Electron transport</keyword>
<sequence length="185" mass="19587">MPVNRYTIPSIVLHWTMALAILLAWGGMQIAEDLSRGPTKALVEGGHALFGLGVLALLLPRILARLLGRRVTAPEGTPEWEVRLAAATHLLLYALMLALPVTGLLTAMSGRGPFDLAGLGAIPNLLTSYGLRGTLKGAHELLANGLIAVVALHVAATLFHTFIRRDDVAARMIPGLARRDAAPTA</sequence>
<dbReference type="InterPro" id="IPR052168">
    <property type="entry name" value="Cytochrome_b561_oxidase"/>
</dbReference>
<comment type="similarity">
    <text evidence="12">Belongs to the cytochrome b561 family.</text>
</comment>